<keyword evidence="4 7" id="KW-0812">Transmembrane</keyword>
<evidence type="ECO:0000313" key="9">
    <source>
        <dbReference type="Proteomes" id="UP000628854"/>
    </source>
</evidence>
<feature type="transmembrane region" description="Helical" evidence="7">
    <location>
        <begin position="138"/>
        <end position="159"/>
    </location>
</feature>
<dbReference type="InterPro" id="IPR000715">
    <property type="entry name" value="Glycosyl_transferase_4"/>
</dbReference>
<keyword evidence="3" id="KW-0808">Transferase</keyword>
<dbReference type="PANTHER" id="PTHR22926">
    <property type="entry name" value="PHOSPHO-N-ACETYLMURAMOYL-PENTAPEPTIDE-TRANSFERASE"/>
    <property type="match status" value="1"/>
</dbReference>
<feature type="transmembrane region" description="Helical" evidence="7">
    <location>
        <begin position="171"/>
        <end position="189"/>
    </location>
</feature>
<reference evidence="9" key="1">
    <citation type="journal article" date="2019" name="Int. J. Syst. Evol. Microbiol.">
        <title>The Global Catalogue of Microorganisms (GCM) 10K type strain sequencing project: providing services to taxonomists for standard genome sequencing and annotation.</title>
        <authorList>
            <consortium name="The Broad Institute Genomics Platform"/>
            <consortium name="The Broad Institute Genome Sequencing Center for Infectious Disease"/>
            <person name="Wu L."/>
            <person name="Ma J."/>
        </authorList>
    </citation>
    <scope>NUCLEOTIDE SEQUENCE [LARGE SCALE GENOMIC DNA]</scope>
    <source>
        <strain evidence="9">CGMCC 1.15928</strain>
    </source>
</reference>
<evidence type="ECO:0000256" key="4">
    <source>
        <dbReference type="ARBA" id="ARBA00022692"/>
    </source>
</evidence>
<gene>
    <name evidence="8" type="ORF">GCM10011503_10800</name>
</gene>
<feature type="transmembrane region" description="Helical" evidence="7">
    <location>
        <begin position="320"/>
        <end position="337"/>
    </location>
</feature>
<organism evidence="8 9">
    <name type="scientific">Henriciella pelagia</name>
    <dbReference type="NCBI Taxonomy" id="1977912"/>
    <lineage>
        <taxon>Bacteria</taxon>
        <taxon>Pseudomonadati</taxon>
        <taxon>Pseudomonadota</taxon>
        <taxon>Alphaproteobacteria</taxon>
        <taxon>Hyphomonadales</taxon>
        <taxon>Hyphomonadaceae</taxon>
        <taxon>Henriciella</taxon>
    </lineage>
</organism>
<feature type="transmembrane region" description="Helical" evidence="7">
    <location>
        <begin position="44"/>
        <end position="66"/>
    </location>
</feature>
<dbReference type="Pfam" id="PF00953">
    <property type="entry name" value="Glycos_transf_4"/>
    <property type="match status" value="1"/>
</dbReference>
<name>A0ABQ1JDP4_9PROT</name>
<keyword evidence="9" id="KW-1185">Reference proteome</keyword>
<evidence type="ECO:0000256" key="6">
    <source>
        <dbReference type="ARBA" id="ARBA00023136"/>
    </source>
</evidence>
<feature type="transmembrane region" description="Helical" evidence="7">
    <location>
        <begin position="6"/>
        <end position="23"/>
    </location>
</feature>
<feature type="transmembrane region" description="Helical" evidence="7">
    <location>
        <begin position="295"/>
        <end position="314"/>
    </location>
</feature>
<feature type="transmembrane region" description="Helical" evidence="7">
    <location>
        <begin position="114"/>
        <end position="132"/>
    </location>
</feature>
<keyword evidence="5 7" id="KW-1133">Transmembrane helix</keyword>
<evidence type="ECO:0000256" key="3">
    <source>
        <dbReference type="ARBA" id="ARBA00022679"/>
    </source>
</evidence>
<evidence type="ECO:0000256" key="7">
    <source>
        <dbReference type="SAM" id="Phobius"/>
    </source>
</evidence>
<keyword evidence="2" id="KW-1003">Cell membrane</keyword>
<keyword evidence="6 7" id="KW-0472">Membrane</keyword>
<comment type="subcellular location">
    <subcellularLocation>
        <location evidence="1">Cell membrane</location>
        <topology evidence="1">Multi-pass membrane protein</topology>
    </subcellularLocation>
</comment>
<evidence type="ECO:0000256" key="5">
    <source>
        <dbReference type="ARBA" id="ARBA00022989"/>
    </source>
</evidence>
<evidence type="ECO:0000313" key="8">
    <source>
        <dbReference type="EMBL" id="GGB63892.1"/>
    </source>
</evidence>
<feature type="transmembrane region" description="Helical" evidence="7">
    <location>
        <begin position="218"/>
        <end position="238"/>
    </location>
</feature>
<sequence>MTILVSIALVGLSFFASYILCEATKRTGVVDAPDGQRKLQDRPIPRLGGVGILAAVALVMLVAGAVHTLSPLWLGGDWLPGRVPDVWFALGLTFLFGAVGAADDVFDLNPVVKLALLLALCVAAPLLGIAATELASPFGTVTLPAILIAGSATWLLVFINASNFMDGSNGLSLGSLAFMLAGLGLSLMLSGRGGFPMGLACIIATIGGFLIHNLRGELYAGDAGAFGVGAIFATFGLISGLPVWTIATLALPLLIDVLLTLVSRTHRGQPLFTAHRDHAYQSLIKAGWSHIEVAMVWWGLSAACGIAAAVGAVGGGALPFILFWVFAALFTSGWLFIHRQAGQEVPGQADR</sequence>
<dbReference type="EMBL" id="BMKF01000001">
    <property type="protein sequence ID" value="GGB63892.1"/>
    <property type="molecule type" value="Genomic_DNA"/>
</dbReference>
<proteinExistence type="predicted"/>
<dbReference type="PANTHER" id="PTHR22926:SF3">
    <property type="entry name" value="UNDECAPRENYL-PHOSPHATE ALPHA-N-ACETYLGLUCOSAMINYL 1-PHOSPHATE TRANSFERASE"/>
    <property type="match status" value="1"/>
</dbReference>
<comment type="caution">
    <text evidence="8">The sequence shown here is derived from an EMBL/GenBank/DDBJ whole genome shotgun (WGS) entry which is preliminary data.</text>
</comment>
<evidence type="ECO:0000256" key="1">
    <source>
        <dbReference type="ARBA" id="ARBA00004651"/>
    </source>
</evidence>
<feature type="transmembrane region" description="Helical" evidence="7">
    <location>
        <begin position="195"/>
        <end position="211"/>
    </location>
</feature>
<feature type="transmembrane region" description="Helical" evidence="7">
    <location>
        <begin position="86"/>
        <end position="102"/>
    </location>
</feature>
<dbReference type="RefSeq" id="WP_158084507.1">
    <property type="nucleotide sequence ID" value="NZ_BMKF01000001.1"/>
</dbReference>
<dbReference type="Proteomes" id="UP000628854">
    <property type="component" value="Unassembled WGS sequence"/>
</dbReference>
<accession>A0ABQ1JDP4</accession>
<evidence type="ECO:0008006" key="10">
    <source>
        <dbReference type="Google" id="ProtNLM"/>
    </source>
</evidence>
<evidence type="ECO:0000256" key="2">
    <source>
        <dbReference type="ARBA" id="ARBA00022475"/>
    </source>
</evidence>
<protein>
    <recommendedName>
        <fullName evidence="10">Undecaprenyl/decaprenyl-phosphate alpha-N-acetylglucosaminyl 1-phosphate transferase</fullName>
    </recommendedName>
</protein>